<dbReference type="AlphaFoldDB" id="A0AB32XBD0"/>
<keyword evidence="1" id="KW-0812">Transmembrane</keyword>
<feature type="transmembrane region" description="Helical" evidence="1">
    <location>
        <begin position="180"/>
        <end position="202"/>
    </location>
</feature>
<feature type="transmembrane region" description="Helical" evidence="1">
    <location>
        <begin position="146"/>
        <end position="168"/>
    </location>
</feature>
<sequence length="299" mass="34582">MENINTEKHKKMDFKSWSKLRKSTFIVGIIVLAICVLTSTLSWVNISMTINRMITKFDEENPGILVKMQKAHIAPSFLAYIWKKTQTFTYISNYFLAISMILFGYFYHNKRILKTFFLSVVYISITFAIYWTLIFPKIFGSEYGSFRLALSTIVHAINPLIGIVILILNRKNITLDKKVMYMSNLGVIGYLLFAFGTFWIGLSYSQNYKNDVANKLNQYVDSDIVVYGFLNFIEPFFYRGGNIAIVITLDLLMIIIAVFVPIGLSYFWKAVLRIKIEKNNEKDSLLETKSDEKIAEDIN</sequence>
<proteinExistence type="predicted"/>
<feature type="transmembrane region" description="Helical" evidence="1">
    <location>
        <begin position="88"/>
        <end position="108"/>
    </location>
</feature>
<accession>A0AB32XBD0</accession>
<name>A0AB32XBD0_MYCFM</name>
<protein>
    <submittedName>
        <fullName evidence="2">Uncharacterized protein</fullName>
    </submittedName>
</protein>
<reference evidence="2 3" key="1">
    <citation type="journal article" date="2011" name="J. Bacteriol.">
        <title>Genome sequence of the repetitive-sequence-rich Mycoplasma fermentans strain M64.</title>
        <authorList>
            <person name="Shu H.W."/>
            <person name="Liu T.T."/>
            <person name="Chang H.Y."/>
            <person name="Liu Y.M."/>
            <person name="Wu K.M."/>
            <person name="Shu H.Y."/>
            <person name="Tsai S.F."/>
            <person name="Hsiao K.J."/>
            <person name="Hu W.S."/>
            <person name="Ng W.V."/>
        </authorList>
    </citation>
    <scope>NUCLEOTIDE SEQUENCE [LARGE SCALE GENOMIC DNA]</scope>
    <source>
        <strain evidence="2 3">M64</strain>
    </source>
</reference>
<evidence type="ECO:0000256" key="1">
    <source>
        <dbReference type="SAM" id="Phobius"/>
    </source>
</evidence>
<feature type="transmembrane region" description="Helical" evidence="1">
    <location>
        <begin position="243"/>
        <end position="268"/>
    </location>
</feature>
<evidence type="ECO:0000313" key="3">
    <source>
        <dbReference type="Proteomes" id="UP000007473"/>
    </source>
</evidence>
<dbReference type="Proteomes" id="UP000007473">
    <property type="component" value="Chromosome"/>
</dbReference>
<keyword evidence="1" id="KW-0472">Membrane</keyword>
<organism evidence="2 3">
    <name type="scientific">Mycoplasmopsis fermentans (strain M64)</name>
    <name type="common">Mycoplasma fermentans</name>
    <dbReference type="NCBI Taxonomy" id="943945"/>
    <lineage>
        <taxon>Bacteria</taxon>
        <taxon>Bacillati</taxon>
        <taxon>Mycoplasmatota</taxon>
        <taxon>Mycoplasmoidales</taxon>
        <taxon>Metamycoplasmataceae</taxon>
        <taxon>Mycoplasmopsis</taxon>
    </lineage>
</organism>
<gene>
    <name evidence="2" type="ordered locus">MfeM64YM_0342</name>
</gene>
<evidence type="ECO:0000313" key="2">
    <source>
        <dbReference type="EMBL" id="ADV34346.1"/>
    </source>
</evidence>
<feature type="transmembrane region" description="Helical" evidence="1">
    <location>
        <begin position="115"/>
        <end position="134"/>
    </location>
</feature>
<feature type="transmembrane region" description="Helical" evidence="1">
    <location>
        <begin position="25"/>
        <end position="46"/>
    </location>
</feature>
<keyword evidence="1" id="KW-1133">Transmembrane helix</keyword>
<dbReference type="KEGG" id="mfm:MfeM64YM_0342"/>
<dbReference type="EMBL" id="CP002458">
    <property type="protein sequence ID" value="ADV34346.1"/>
    <property type="molecule type" value="Genomic_DNA"/>
</dbReference>
<dbReference type="RefSeq" id="WP_013526792.1">
    <property type="nucleotide sequence ID" value="NC_014921.1"/>
</dbReference>
<dbReference type="NCBIfam" id="NF046009">
    <property type="entry name" value="MAGa3780_fam"/>
    <property type="match status" value="1"/>
</dbReference>